<dbReference type="Proteomes" id="UP000834106">
    <property type="component" value="Chromosome 1"/>
</dbReference>
<keyword evidence="3" id="KW-1185">Reference proteome</keyword>
<reference evidence="2" key="1">
    <citation type="submission" date="2023-05" db="EMBL/GenBank/DDBJ databases">
        <authorList>
            <person name="Huff M."/>
        </authorList>
    </citation>
    <scope>NUCLEOTIDE SEQUENCE</scope>
</reference>
<proteinExistence type="predicted"/>
<dbReference type="EMBL" id="OU503036">
    <property type="protein sequence ID" value="CAI9753449.1"/>
    <property type="molecule type" value="Genomic_DNA"/>
</dbReference>
<sequence length="126" mass="14511">MNLTILDVPSDDLRSVHSDSDEEVVTYPEFNGKVDMVDPVLDVGLKFRSKKEVKPVVKNFSIHNRFEVIFSYNDKNILEGHCKGKKCLWRIWASPLEGDSSWQIISFEWNHNCSRALKNIVYPVVG</sequence>
<evidence type="ECO:0000313" key="2">
    <source>
        <dbReference type="EMBL" id="CAI9753449.1"/>
    </source>
</evidence>
<dbReference type="AlphaFoldDB" id="A0AAD1YLB9"/>
<dbReference type="InterPro" id="IPR004332">
    <property type="entry name" value="Transposase_MuDR"/>
</dbReference>
<accession>A0AAD1YLB9</accession>
<name>A0AAD1YLB9_9LAMI</name>
<evidence type="ECO:0000259" key="1">
    <source>
        <dbReference type="Pfam" id="PF03108"/>
    </source>
</evidence>
<feature type="domain" description="Transposase MuDR plant" evidence="1">
    <location>
        <begin position="41"/>
        <end position="104"/>
    </location>
</feature>
<gene>
    <name evidence="2" type="ORF">FPE_LOCUS880</name>
</gene>
<organism evidence="2 3">
    <name type="scientific">Fraxinus pennsylvanica</name>
    <dbReference type="NCBI Taxonomy" id="56036"/>
    <lineage>
        <taxon>Eukaryota</taxon>
        <taxon>Viridiplantae</taxon>
        <taxon>Streptophyta</taxon>
        <taxon>Embryophyta</taxon>
        <taxon>Tracheophyta</taxon>
        <taxon>Spermatophyta</taxon>
        <taxon>Magnoliopsida</taxon>
        <taxon>eudicotyledons</taxon>
        <taxon>Gunneridae</taxon>
        <taxon>Pentapetalae</taxon>
        <taxon>asterids</taxon>
        <taxon>lamiids</taxon>
        <taxon>Lamiales</taxon>
        <taxon>Oleaceae</taxon>
        <taxon>Oleeae</taxon>
        <taxon>Fraxinus</taxon>
    </lineage>
</organism>
<protein>
    <recommendedName>
        <fullName evidence="1">Transposase MuDR plant domain-containing protein</fullName>
    </recommendedName>
</protein>
<evidence type="ECO:0000313" key="3">
    <source>
        <dbReference type="Proteomes" id="UP000834106"/>
    </source>
</evidence>
<dbReference type="Pfam" id="PF03108">
    <property type="entry name" value="DBD_Tnp_Mut"/>
    <property type="match status" value="1"/>
</dbReference>